<evidence type="ECO:0000256" key="9">
    <source>
        <dbReference type="ARBA" id="ARBA00023098"/>
    </source>
</evidence>
<evidence type="ECO:0000256" key="2">
    <source>
        <dbReference type="ARBA" id="ARBA00005189"/>
    </source>
</evidence>
<keyword evidence="9" id="KW-0443">Lipid metabolism</keyword>
<dbReference type="AlphaFoldDB" id="A0A8J5V9R6"/>
<dbReference type="GO" id="GO:0046872">
    <property type="term" value="F:metal ion binding"/>
    <property type="evidence" value="ECO:0007669"/>
    <property type="project" value="UniProtKB-KW"/>
</dbReference>
<keyword evidence="8" id="KW-0408">Iron</keyword>
<evidence type="ECO:0000256" key="11">
    <source>
        <dbReference type="SAM" id="Phobius"/>
    </source>
</evidence>
<evidence type="ECO:0000256" key="4">
    <source>
        <dbReference type="ARBA" id="ARBA00022692"/>
    </source>
</evidence>
<evidence type="ECO:0000256" key="1">
    <source>
        <dbReference type="ARBA" id="ARBA00004141"/>
    </source>
</evidence>
<protein>
    <recommendedName>
        <fullName evidence="12">Cytochrome b5 heme-binding domain-containing protein</fullName>
    </recommendedName>
</protein>
<feature type="domain" description="Cytochrome b5 heme-binding" evidence="12">
    <location>
        <begin position="25"/>
        <end position="108"/>
    </location>
</feature>
<sequence>MPPMMAKAAQNGAMPASKEAGGDDVLVISSDKLCAHAAADDLWICISGDVYDVTAWLPHHPGGDLPLLMLAGQDATDAFATYHPPSVSLASADFHRLLAQISSIGLFDRVGPTPMVQVVGMLLLFCAALYCVIACTSPWAHLLSSGLISFVWIQSGWMGHDSGHHRITVHTALDRLLQVLSGNCLTVLGIAWWKFNHNTHHIACNSLDHDPDLQHMPLFVVSSKLFDIWSYFYEHTLVFDAASKLFIGYRHWTFYLVMCIVRINLLAQSASMMDRYLSKSMFSYPIHM</sequence>
<dbReference type="Pfam" id="PF00173">
    <property type="entry name" value="Cyt-b5"/>
    <property type="match status" value="1"/>
</dbReference>
<proteinExistence type="inferred from homology"/>
<keyword evidence="5" id="KW-0479">Metal-binding</keyword>
<comment type="subcellular location">
    <subcellularLocation>
        <location evidence="1">Membrane</location>
        <topology evidence="1">Multi-pass membrane protein</topology>
    </subcellularLocation>
</comment>
<keyword evidence="4 11" id="KW-0812">Transmembrane</keyword>
<dbReference type="PANTHER" id="PTHR19353">
    <property type="entry name" value="FATTY ACID DESATURASE 2"/>
    <property type="match status" value="1"/>
</dbReference>
<evidence type="ECO:0000256" key="5">
    <source>
        <dbReference type="ARBA" id="ARBA00022723"/>
    </source>
</evidence>
<dbReference type="InterPro" id="IPR001199">
    <property type="entry name" value="Cyt_B5-like_heme/steroid-bd"/>
</dbReference>
<gene>
    <name evidence="13" type="ORF">GUJ93_ZPchr0002g23301</name>
</gene>
<evidence type="ECO:0000256" key="8">
    <source>
        <dbReference type="ARBA" id="ARBA00023004"/>
    </source>
</evidence>
<feature type="transmembrane region" description="Helical" evidence="11">
    <location>
        <begin position="252"/>
        <end position="273"/>
    </location>
</feature>
<dbReference type="PANTHER" id="PTHR19353:SF30">
    <property type="entry name" value="DELTA 8-(E)-SPHINGOLIPID DESATURASE"/>
    <property type="match status" value="1"/>
</dbReference>
<keyword evidence="6 11" id="KW-1133">Transmembrane helix</keyword>
<comment type="pathway">
    <text evidence="2">Lipid metabolism.</text>
</comment>
<organism evidence="13 14">
    <name type="scientific">Zizania palustris</name>
    <name type="common">Northern wild rice</name>
    <dbReference type="NCBI Taxonomy" id="103762"/>
    <lineage>
        <taxon>Eukaryota</taxon>
        <taxon>Viridiplantae</taxon>
        <taxon>Streptophyta</taxon>
        <taxon>Embryophyta</taxon>
        <taxon>Tracheophyta</taxon>
        <taxon>Spermatophyta</taxon>
        <taxon>Magnoliopsida</taxon>
        <taxon>Liliopsida</taxon>
        <taxon>Poales</taxon>
        <taxon>Poaceae</taxon>
        <taxon>BOP clade</taxon>
        <taxon>Oryzoideae</taxon>
        <taxon>Oryzeae</taxon>
        <taxon>Zizaniinae</taxon>
        <taxon>Zizania</taxon>
    </lineage>
</organism>
<evidence type="ECO:0000256" key="7">
    <source>
        <dbReference type="ARBA" id="ARBA00023002"/>
    </source>
</evidence>
<evidence type="ECO:0000256" key="6">
    <source>
        <dbReference type="ARBA" id="ARBA00022989"/>
    </source>
</evidence>
<dbReference type="EMBL" id="JAAALK010000287">
    <property type="protein sequence ID" value="KAG8056475.1"/>
    <property type="molecule type" value="Genomic_DNA"/>
</dbReference>
<dbReference type="GO" id="GO:0016020">
    <property type="term" value="C:membrane"/>
    <property type="evidence" value="ECO:0007669"/>
    <property type="project" value="UniProtKB-SubCell"/>
</dbReference>
<evidence type="ECO:0000256" key="10">
    <source>
        <dbReference type="ARBA" id="ARBA00023136"/>
    </source>
</evidence>
<keyword evidence="10 11" id="KW-0472">Membrane</keyword>
<keyword evidence="14" id="KW-1185">Reference proteome</keyword>
<reference evidence="13" key="2">
    <citation type="submission" date="2021-02" db="EMBL/GenBank/DDBJ databases">
        <authorList>
            <person name="Kimball J.A."/>
            <person name="Haas M.W."/>
            <person name="Macchietto M."/>
            <person name="Kono T."/>
            <person name="Duquette J."/>
            <person name="Shao M."/>
        </authorList>
    </citation>
    <scope>NUCLEOTIDE SEQUENCE</scope>
    <source>
        <tissue evidence="13">Fresh leaf tissue</tissue>
    </source>
</reference>
<dbReference type="GO" id="GO:0016717">
    <property type="term" value="F:oxidoreductase activity, acting on paired donors, with oxidation of a pair of donors resulting in the reduction of molecular oxygen to two molecules of water"/>
    <property type="evidence" value="ECO:0007669"/>
    <property type="project" value="TreeGrafter"/>
</dbReference>
<dbReference type="InterPro" id="IPR012171">
    <property type="entry name" value="Fatty_acid_desaturase"/>
</dbReference>
<feature type="transmembrane region" description="Helical" evidence="11">
    <location>
        <begin position="118"/>
        <end position="140"/>
    </location>
</feature>
<comment type="similarity">
    <text evidence="3">Belongs to the fatty acid desaturase type 1 family.</text>
</comment>
<comment type="caution">
    <text evidence="13">The sequence shown here is derived from an EMBL/GenBank/DDBJ whole genome shotgun (WGS) entry which is preliminary data.</text>
</comment>
<evidence type="ECO:0000313" key="13">
    <source>
        <dbReference type="EMBL" id="KAG8056475.1"/>
    </source>
</evidence>
<keyword evidence="7" id="KW-0560">Oxidoreductase</keyword>
<accession>A0A8J5V9R6</accession>
<reference evidence="13" key="1">
    <citation type="journal article" date="2021" name="bioRxiv">
        <title>Whole Genome Assembly and Annotation of Northern Wild Rice, Zizania palustris L., Supports a Whole Genome Duplication in the Zizania Genus.</title>
        <authorList>
            <person name="Haas M."/>
            <person name="Kono T."/>
            <person name="Macchietto M."/>
            <person name="Millas R."/>
            <person name="McGilp L."/>
            <person name="Shao M."/>
            <person name="Duquette J."/>
            <person name="Hirsch C.N."/>
            <person name="Kimball J."/>
        </authorList>
    </citation>
    <scope>NUCLEOTIDE SEQUENCE</scope>
    <source>
        <tissue evidence="13">Fresh leaf tissue</tissue>
    </source>
</reference>
<evidence type="ECO:0000313" key="14">
    <source>
        <dbReference type="Proteomes" id="UP000729402"/>
    </source>
</evidence>
<dbReference type="PROSITE" id="PS50255">
    <property type="entry name" value="CYTOCHROME_B5_2"/>
    <property type="match status" value="1"/>
</dbReference>
<dbReference type="OrthoDB" id="260091at2759"/>
<dbReference type="SMART" id="SM01117">
    <property type="entry name" value="Cyt-b5"/>
    <property type="match status" value="1"/>
</dbReference>
<dbReference type="Proteomes" id="UP000729402">
    <property type="component" value="Unassembled WGS sequence"/>
</dbReference>
<evidence type="ECO:0000259" key="12">
    <source>
        <dbReference type="PROSITE" id="PS50255"/>
    </source>
</evidence>
<name>A0A8J5V9R6_ZIZPA</name>
<dbReference type="GO" id="GO:0006629">
    <property type="term" value="P:lipid metabolic process"/>
    <property type="evidence" value="ECO:0007669"/>
    <property type="project" value="UniProtKB-KW"/>
</dbReference>
<evidence type="ECO:0000256" key="3">
    <source>
        <dbReference type="ARBA" id="ARBA00009295"/>
    </source>
</evidence>